<dbReference type="InterPro" id="IPR012394">
    <property type="entry name" value="Aldehyde_DH_NAD(P)"/>
</dbReference>
<dbReference type="InterPro" id="IPR015590">
    <property type="entry name" value="Aldehyde_DH_dom"/>
</dbReference>
<name>A0ABV2AFB7_9GAMM</name>
<keyword evidence="2 4" id="KW-0560">Oxidoreductase</keyword>
<reference evidence="6 7" key="1">
    <citation type="submission" date="2024-06" db="EMBL/GenBank/DDBJ databases">
        <authorList>
            <person name="Li Z."/>
            <person name="Jiang Y."/>
        </authorList>
    </citation>
    <scope>NUCLEOTIDE SEQUENCE [LARGE SCALE GENOMIC DNA]</scope>
    <source>
        <strain evidence="6 7">HSW-8</strain>
    </source>
</reference>
<dbReference type="PANTHER" id="PTHR43570:SF20">
    <property type="entry name" value="ALDEHYDE DEHYDROGENASE ALDX-RELATED"/>
    <property type="match status" value="1"/>
</dbReference>
<dbReference type="Gene3D" id="3.40.309.10">
    <property type="entry name" value="Aldehyde Dehydrogenase, Chain A, domain 2"/>
    <property type="match status" value="1"/>
</dbReference>
<accession>A0ABV2AFB7</accession>
<dbReference type="EMBL" id="JBEPIJ010000032">
    <property type="protein sequence ID" value="MES0875394.1"/>
    <property type="molecule type" value="Genomic_DNA"/>
</dbReference>
<feature type="domain" description="Aldehyde dehydrogenase" evidence="5">
    <location>
        <begin position="40"/>
        <end position="423"/>
    </location>
</feature>
<dbReference type="RefSeq" id="WP_352890964.1">
    <property type="nucleotide sequence ID" value="NZ_JBEPIJ010000032.1"/>
</dbReference>
<keyword evidence="3" id="KW-0520">NAD</keyword>
<dbReference type="PIRSF" id="PIRSF036492">
    <property type="entry name" value="ALDH"/>
    <property type="match status" value="1"/>
</dbReference>
<dbReference type="Pfam" id="PF00171">
    <property type="entry name" value="Aldedh"/>
    <property type="match status" value="1"/>
</dbReference>
<dbReference type="InterPro" id="IPR016161">
    <property type="entry name" value="Ald_DH/histidinol_DH"/>
</dbReference>
<dbReference type="InterPro" id="IPR016162">
    <property type="entry name" value="Ald_DH_N"/>
</dbReference>
<dbReference type="InterPro" id="IPR016163">
    <property type="entry name" value="Ald_DH_C"/>
</dbReference>
<gene>
    <name evidence="6" type="ORF">ABSH63_15455</name>
</gene>
<dbReference type="SUPFAM" id="SSF53720">
    <property type="entry name" value="ALDH-like"/>
    <property type="match status" value="1"/>
</dbReference>
<evidence type="ECO:0000256" key="2">
    <source>
        <dbReference type="ARBA" id="ARBA00023002"/>
    </source>
</evidence>
<dbReference type="Proteomes" id="UP001465331">
    <property type="component" value="Unassembled WGS sequence"/>
</dbReference>
<dbReference type="Gene3D" id="3.40.605.10">
    <property type="entry name" value="Aldehyde Dehydrogenase, Chain A, domain 1"/>
    <property type="match status" value="1"/>
</dbReference>
<comment type="caution">
    <text evidence="6">The sequence shown here is derived from an EMBL/GenBank/DDBJ whole genome shotgun (WGS) entry which is preliminary data.</text>
</comment>
<sequence length="462" mass="50171">MSLAVRRDRLDRGLAMILDCRRSLLDALRNDFPARGEAWTTLAEILVPINAFQHARKHLHQWMRAERRRAPMPFSLFGARAEIQYQPLGVIGIMGAWNGAVALVLTPLAPALAAGNRAMLCPSDMMPATAEVLARAVAKYFDPRELAVARGGLDVSRAFSSLPFDHLLFTGSSRVGALVMQAAAANLTPVTLELGGKCPVVIGPDADLDDAAGAVVAAKTLNGGQACLAPDLLLVPCGRRAAFIEAMSRAMAKLYPGGARNPDYCGLINARQFERVDSLLEEARRLGASVTALGVGADPDDQRRASERRLALHVVADAPASSRVMTEEIFGPVMVIVDYDKVDAACAYLRKRPKPLGLYVFSRDRRWVQTVLDLSFSGGVTVNDAMFHYSVPDLPFGGVGHSGMGAYSVGIHGFRQFSHARAVYRQAGPRAILRILQPPYGRLFDLTVRRHIEHLAAKHLPR</sequence>
<protein>
    <recommendedName>
        <fullName evidence="4">Aldehyde dehydrogenase</fullName>
    </recommendedName>
</protein>
<proteinExistence type="inferred from homology"/>
<evidence type="ECO:0000313" key="6">
    <source>
        <dbReference type="EMBL" id="MES0875394.1"/>
    </source>
</evidence>
<evidence type="ECO:0000256" key="1">
    <source>
        <dbReference type="ARBA" id="ARBA00009986"/>
    </source>
</evidence>
<evidence type="ECO:0000313" key="7">
    <source>
        <dbReference type="Proteomes" id="UP001465331"/>
    </source>
</evidence>
<evidence type="ECO:0000256" key="3">
    <source>
        <dbReference type="ARBA" id="ARBA00023027"/>
    </source>
</evidence>
<organism evidence="6 7">
    <name type="scientific">Sinimarinibacterium thermocellulolyticum</name>
    <dbReference type="NCBI Taxonomy" id="3170016"/>
    <lineage>
        <taxon>Bacteria</taxon>
        <taxon>Pseudomonadati</taxon>
        <taxon>Pseudomonadota</taxon>
        <taxon>Gammaproteobacteria</taxon>
        <taxon>Nevskiales</taxon>
        <taxon>Nevskiaceae</taxon>
        <taxon>Sinimarinibacterium</taxon>
    </lineage>
</organism>
<evidence type="ECO:0000256" key="4">
    <source>
        <dbReference type="PIRNR" id="PIRNR036492"/>
    </source>
</evidence>
<dbReference type="PANTHER" id="PTHR43570">
    <property type="entry name" value="ALDEHYDE DEHYDROGENASE"/>
    <property type="match status" value="1"/>
</dbReference>
<evidence type="ECO:0000259" key="5">
    <source>
        <dbReference type="Pfam" id="PF00171"/>
    </source>
</evidence>
<comment type="similarity">
    <text evidence="1 4">Belongs to the aldehyde dehydrogenase family.</text>
</comment>
<keyword evidence="7" id="KW-1185">Reference proteome</keyword>